<gene>
    <name evidence="1" type="ORF">ISN74_05660</name>
</gene>
<protein>
    <recommendedName>
        <fullName evidence="3">DUF1877 family protein</fullName>
    </recommendedName>
</protein>
<organism evidence="1 2">
    <name type="scientific">Dyella caseinilytica</name>
    <dbReference type="NCBI Taxonomy" id="1849581"/>
    <lineage>
        <taxon>Bacteria</taxon>
        <taxon>Pseudomonadati</taxon>
        <taxon>Pseudomonadota</taxon>
        <taxon>Gammaproteobacteria</taxon>
        <taxon>Lysobacterales</taxon>
        <taxon>Rhodanobacteraceae</taxon>
        <taxon>Dyella</taxon>
    </lineage>
</organism>
<keyword evidence="2" id="KW-1185">Reference proteome</keyword>
<dbReference type="RefSeq" id="WP_188798212.1">
    <property type="nucleotide sequence ID" value="NZ_BMIZ01000001.1"/>
</dbReference>
<dbReference type="EMBL" id="CP064030">
    <property type="protein sequence ID" value="QRN54841.1"/>
    <property type="molecule type" value="Genomic_DNA"/>
</dbReference>
<evidence type="ECO:0000313" key="2">
    <source>
        <dbReference type="Proteomes" id="UP000663181"/>
    </source>
</evidence>
<dbReference type="Proteomes" id="UP000663181">
    <property type="component" value="Chromosome"/>
</dbReference>
<proteinExistence type="predicted"/>
<reference evidence="1 2" key="1">
    <citation type="submission" date="2020-10" db="EMBL/GenBank/DDBJ databases">
        <title>Phylogeny of dyella-like bacteria.</title>
        <authorList>
            <person name="Fu J."/>
        </authorList>
    </citation>
    <scope>NUCLEOTIDE SEQUENCE [LARGE SCALE GENOMIC DNA]</scope>
    <source>
        <strain evidence="1 2">DHOB09</strain>
    </source>
</reference>
<name>A0ABX7GXY6_9GAMM</name>
<evidence type="ECO:0000313" key="1">
    <source>
        <dbReference type="EMBL" id="QRN54841.1"/>
    </source>
</evidence>
<evidence type="ECO:0008006" key="3">
    <source>
        <dbReference type="Google" id="ProtNLM"/>
    </source>
</evidence>
<accession>A0ABX7GXY6</accession>
<sequence>MTVLHSAFVFHAAADLGEIATRCHSAGEFEPALLSALARNTVAQAGHTQKALLASLRFDPEWLDEVETPDPSYRVLIVLTDFLQPVPSLSRSVRSGFAVLEAILPLFGWDRASMKELLHGQPIEALLKSTKLPYEAAPYYAGWIPKAHVALLQSRLAAVPDRVPDVPAQVQDALSGTIAYEGRDARTLFSESLADARAMLAAARERDADLFLILD</sequence>